<proteinExistence type="predicted"/>
<organism evidence="1 2">
    <name type="scientific">Komagataeibacter saccharivorans</name>
    <dbReference type="NCBI Taxonomy" id="265959"/>
    <lineage>
        <taxon>Bacteria</taxon>
        <taxon>Pseudomonadati</taxon>
        <taxon>Pseudomonadota</taxon>
        <taxon>Alphaproteobacteria</taxon>
        <taxon>Acetobacterales</taxon>
        <taxon>Acetobacteraceae</taxon>
        <taxon>Komagataeibacter</taxon>
    </lineage>
</organism>
<reference evidence="1 2" key="1">
    <citation type="submission" date="2017-08" db="EMBL/GenBank/DDBJ databases">
        <title>Complete genome sequence of Gluconacetobacter saccharivorans CV1 isolated from Fermented Vinegar.</title>
        <authorList>
            <person name="Kim S.-Y."/>
        </authorList>
    </citation>
    <scope>NUCLEOTIDE SEQUENCE [LARGE SCALE GENOMIC DNA]</scope>
    <source>
        <strain evidence="1 2">CV1</strain>
    </source>
</reference>
<dbReference type="KEGG" id="ksc:CD178_01296"/>
<name>A0A347WB36_9PROT</name>
<accession>A0A347WB36</accession>
<keyword evidence="2" id="KW-1185">Reference proteome</keyword>
<dbReference type="Proteomes" id="UP000264120">
    <property type="component" value="Chromosome"/>
</dbReference>
<dbReference type="AlphaFoldDB" id="A0A347WB36"/>
<protein>
    <submittedName>
        <fullName evidence="1">Uncharacterized protein</fullName>
    </submittedName>
</protein>
<gene>
    <name evidence="1" type="ORF">CD178_01296</name>
</gene>
<evidence type="ECO:0000313" key="2">
    <source>
        <dbReference type="Proteomes" id="UP000264120"/>
    </source>
</evidence>
<sequence length="108" mass="11539">MSMRLLRGRRIAAAHAMFGRLCNHGDTRQGEGSRRKPDRETAKRLMNRGKIVKWATIVSLLLMIGSVGVLVRGMTADGIGPVSWMVAEGLAGLGLLGLGLVNISGGRD</sequence>
<dbReference type="EMBL" id="CP023036">
    <property type="protein sequence ID" value="AXY22079.1"/>
    <property type="molecule type" value="Genomic_DNA"/>
</dbReference>
<evidence type="ECO:0000313" key="1">
    <source>
        <dbReference type="EMBL" id="AXY22079.1"/>
    </source>
</evidence>